<evidence type="ECO:0000313" key="1">
    <source>
        <dbReference type="EMBL" id="KFN12370.1"/>
    </source>
</evidence>
<dbReference type="PATRIC" id="fig|44252.3.peg.245"/>
<dbReference type="Proteomes" id="UP000029278">
    <property type="component" value="Unassembled WGS sequence"/>
</dbReference>
<dbReference type="STRING" id="44252.DJ90_2046"/>
<dbReference type="HOGENOM" id="CLU_094498_1_0_9"/>
<evidence type="ECO:0008006" key="3">
    <source>
        <dbReference type="Google" id="ProtNLM"/>
    </source>
</evidence>
<proteinExistence type="predicted"/>
<keyword evidence="2" id="KW-1185">Reference proteome</keyword>
<comment type="caution">
    <text evidence="1">The sequence shown here is derived from an EMBL/GenBank/DDBJ whole genome shotgun (WGS) entry which is preliminary data.</text>
</comment>
<organism evidence="1 2">
    <name type="scientific">Paenibacillus macerans</name>
    <name type="common">Bacillus macerans</name>
    <dbReference type="NCBI Taxonomy" id="44252"/>
    <lineage>
        <taxon>Bacteria</taxon>
        <taxon>Bacillati</taxon>
        <taxon>Bacillota</taxon>
        <taxon>Bacilli</taxon>
        <taxon>Bacillales</taxon>
        <taxon>Paenibacillaceae</taxon>
        <taxon>Paenibacillus</taxon>
    </lineage>
</organism>
<dbReference type="AlphaFoldDB" id="A0A090ZQ21"/>
<dbReference type="Pfam" id="PF14107">
    <property type="entry name" value="DUF4280"/>
    <property type="match status" value="1"/>
</dbReference>
<name>A0A090ZQ21_PAEMA</name>
<dbReference type="EMBL" id="JMQA01000001">
    <property type="protein sequence ID" value="KFN12370.1"/>
    <property type="molecule type" value="Genomic_DNA"/>
</dbReference>
<sequence length="127" mass="13961">MMVSAKMARTVVQEGASEEFSYVVRGAMLRCACGSHPNMLNLPTCHGMYIKGQPLMNVADSKVDDNISTFGVCDARDKPCEPEVHMEWVNGKPDLLVEGKPALLSCSYVNCVHHENGIIYVEDDGQK</sequence>
<evidence type="ECO:0000313" key="2">
    <source>
        <dbReference type="Proteomes" id="UP000029278"/>
    </source>
</evidence>
<gene>
    <name evidence="1" type="ORF">DJ90_2046</name>
</gene>
<dbReference type="InterPro" id="IPR025460">
    <property type="entry name" value="DUF4280"/>
</dbReference>
<reference evidence="1 2" key="1">
    <citation type="submission" date="2014-04" db="EMBL/GenBank/DDBJ databases">
        <authorList>
            <person name="Bishop-Lilly K.A."/>
            <person name="Broomall S.M."/>
            <person name="Chain P.S."/>
            <person name="Chertkov O."/>
            <person name="Coyne S.R."/>
            <person name="Daligault H.E."/>
            <person name="Davenport K.W."/>
            <person name="Erkkila T."/>
            <person name="Frey K.G."/>
            <person name="Gibbons H.S."/>
            <person name="Gu W."/>
            <person name="Jaissle J."/>
            <person name="Johnson S.L."/>
            <person name="Koroleva G.I."/>
            <person name="Ladner J.T."/>
            <person name="Lo C.-C."/>
            <person name="Minogue T.D."/>
            <person name="Munk C."/>
            <person name="Palacios G.F."/>
            <person name="Redden C.L."/>
            <person name="Rosenzweig C.N."/>
            <person name="Scholz M.B."/>
            <person name="Teshima H."/>
            <person name="Xu Y."/>
        </authorList>
    </citation>
    <scope>NUCLEOTIDE SEQUENCE [LARGE SCALE GENOMIC DNA]</scope>
    <source>
        <strain evidence="1 2">8244</strain>
    </source>
</reference>
<protein>
    <recommendedName>
        <fullName evidence="3">DUF4280 domain-containing protein</fullName>
    </recommendedName>
</protein>
<dbReference type="RefSeq" id="WP_036624189.1">
    <property type="nucleotide sequence ID" value="NZ_JAKOBR010000033.1"/>
</dbReference>
<accession>A0A090ZQ21</accession>